<dbReference type="EMBL" id="JABANE010000118">
    <property type="protein sequence ID" value="NME71862.1"/>
    <property type="molecule type" value="Genomic_DNA"/>
</dbReference>
<name>A0A7X9XCJ1_9BACT</name>
<feature type="transmembrane region" description="Helical" evidence="1">
    <location>
        <begin position="85"/>
        <end position="106"/>
    </location>
</feature>
<evidence type="ECO:0000313" key="4">
    <source>
        <dbReference type="Proteomes" id="UP000576082"/>
    </source>
</evidence>
<evidence type="ECO:0000256" key="1">
    <source>
        <dbReference type="SAM" id="Phobius"/>
    </source>
</evidence>
<comment type="caution">
    <text evidence="3">The sequence shown here is derived from an EMBL/GenBank/DDBJ whole genome shotgun (WGS) entry which is preliminary data.</text>
</comment>
<dbReference type="GO" id="GO:0004175">
    <property type="term" value="F:endopeptidase activity"/>
    <property type="evidence" value="ECO:0007669"/>
    <property type="project" value="UniProtKB-ARBA"/>
</dbReference>
<keyword evidence="1" id="KW-0472">Membrane</keyword>
<dbReference type="Proteomes" id="UP000576082">
    <property type="component" value="Unassembled WGS sequence"/>
</dbReference>
<evidence type="ECO:0000259" key="2">
    <source>
        <dbReference type="Pfam" id="PF02517"/>
    </source>
</evidence>
<evidence type="ECO:0000313" key="3">
    <source>
        <dbReference type="EMBL" id="NME71862.1"/>
    </source>
</evidence>
<dbReference type="GO" id="GO:0008237">
    <property type="term" value="F:metallopeptidase activity"/>
    <property type="evidence" value="ECO:0007669"/>
    <property type="project" value="UniProtKB-KW"/>
</dbReference>
<proteinExistence type="predicted"/>
<gene>
    <name evidence="3" type="ORF">HHU12_28105</name>
</gene>
<dbReference type="Pfam" id="PF02517">
    <property type="entry name" value="Rce1-like"/>
    <property type="match status" value="1"/>
</dbReference>
<feature type="domain" description="CAAX prenyl protease 2/Lysostaphin resistance protein A-like" evidence="2">
    <location>
        <begin position="136"/>
        <end position="240"/>
    </location>
</feature>
<accession>A0A7X9XCJ1</accession>
<dbReference type="GO" id="GO:0080120">
    <property type="term" value="P:CAAX-box protein maturation"/>
    <property type="evidence" value="ECO:0007669"/>
    <property type="project" value="UniProtKB-ARBA"/>
</dbReference>
<sequence length="250" mass="28005">MTTMNSTLQLTRNPNVKLNWATGLTLVLFICIPRFILVLNANETANYSAIGGIMFFSAILPFMILTKQGLKAIGIVKTNKFGMLLLALILGIGASLLLYGVGVMLYGGSIENWYVYIGKSYNIPVGISGDDKLILFTVMAITGMIFSPIGEEFFFRGIVHYAFAQSLDDKRASYIDSSAFALTHISHFGYVYYNSEWIFLPYPTLLWVISMFLVSLLFFQMKKKTDSIWGAVLCHSGFNLGMIYCIFYLL</sequence>
<keyword evidence="3" id="KW-0645">Protease</keyword>
<feature type="transmembrane region" description="Helical" evidence="1">
    <location>
        <begin position="45"/>
        <end position="65"/>
    </location>
</feature>
<keyword evidence="3" id="KW-0482">Metalloprotease</keyword>
<organism evidence="3 4">
    <name type="scientific">Flammeovirga aprica JL-4</name>
    <dbReference type="NCBI Taxonomy" id="694437"/>
    <lineage>
        <taxon>Bacteria</taxon>
        <taxon>Pseudomonadati</taxon>
        <taxon>Bacteroidota</taxon>
        <taxon>Cytophagia</taxon>
        <taxon>Cytophagales</taxon>
        <taxon>Flammeovirgaceae</taxon>
        <taxon>Flammeovirga</taxon>
    </lineage>
</organism>
<feature type="transmembrane region" description="Helical" evidence="1">
    <location>
        <begin position="133"/>
        <end position="154"/>
    </location>
</feature>
<protein>
    <submittedName>
        <fullName evidence="3">CPBP family intramembrane metalloprotease</fullName>
    </submittedName>
</protein>
<keyword evidence="1" id="KW-0812">Transmembrane</keyword>
<dbReference type="InterPro" id="IPR003675">
    <property type="entry name" value="Rce1/LyrA-like_dom"/>
</dbReference>
<dbReference type="GO" id="GO:0006508">
    <property type="term" value="P:proteolysis"/>
    <property type="evidence" value="ECO:0007669"/>
    <property type="project" value="UniProtKB-KW"/>
</dbReference>
<keyword evidence="4" id="KW-1185">Reference proteome</keyword>
<keyword evidence="3" id="KW-0378">Hydrolase</keyword>
<feature type="transmembrane region" description="Helical" evidence="1">
    <location>
        <begin position="228"/>
        <end position="249"/>
    </location>
</feature>
<dbReference type="RefSeq" id="WP_169660063.1">
    <property type="nucleotide sequence ID" value="NZ_JABANE010000118.1"/>
</dbReference>
<dbReference type="AlphaFoldDB" id="A0A7X9XCJ1"/>
<keyword evidence="1" id="KW-1133">Transmembrane helix</keyword>
<feature type="transmembrane region" description="Helical" evidence="1">
    <location>
        <begin position="20"/>
        <end position="39"/>
    </location>
</feature>
<feature type="transmembrane region" description="Helical" evidence="1">
    <location>
        <begin position="199"/>
        <end position="219"/>
    </location>
</feature>
<reference evidence="3 4" key="1">
    <citation type="submission" date="2020-04" db="EMBL/GenBank/DDBJ databases">
        <title>Flammeovirga sp. SR4, a novel species isolated from seawater.</title>
        <authorList>
            <person name="Wang X."/>
        </authorList>
    </citation>
    <scope>NUCLEOTIDE SEQUENCE [LARGE SCALE GENOMIC DNA]</scope>
    <source>
        <strain evidence="3 4">ATCC 23126</strain>
    </source>
</reference>